<name>A0A1P8Q1S0_9LACO</name>
<reference evidence="3" key="1">
    <citation type="submission" date="2016-12" db="EMBL/GenBank/DDBJ databases">
        <authorList>
            <person name="Jung M.Y."/>
            <person name="Lee S.H."/>
        </authorList>
    </citation>
    <scope>NUCLEOTIDE SEQUENCE [LARGE SCALE GENOMIC DNA]</scope>
    <source>
        <strain evidence="3">WiKim39</strain>
    </source>
</reference>
<dbReference type="Pfam" id="PF08951">
    <property type="entry name" value="EntA_Immun"/>
    <property type="match status" value="1"/>
</dbReference>
<protein>
    <submittedName>
        <fullName evidence="2">Bacteriocin immunity protein</fullName>
    </submittedName>
</protein>
<dbReference type="InterPro" id="IPR015046">
    <property type="entry name" value="LciA_Immunity-like"/>
</dbReference>
<keyword evidence="3" id="KW-1185">Reference proteome</keyword>
<proteinExistence type="predicted"/>
<dbReference type="KEGG" id="lalw:BTM29_04005"/>
<sequence length="102" mass="11622">MKTRDEKVQTMMDQISTAYSDSQVKKSPEAMELLFNSAKELDKTNDYSLVATKLCKKITYYSFEHPKDGLNALIVLYHQIKGYATKYDGIALAAMMLPVWFG</sequence>
<dbReference type="SUPFAM" id="SSF109797">
    <property type="entry name" value="Bacteriocin immunity protein-like"/>
    <property type="match status" value="1"/>
</dbReference>
<gene>
    <name evidence="2" type="ORF">BTM29_04005</name>
</gene>
<dbReference type="InterPro" id="IPR023130">
    <property type="entry name" value="Ta0600-like_sf"/>
</dbReference>
<dbReference type="EMBL" id="CP019323">
    <property type="protein sequence ID" value="APX71771.1"/>
    <property type="molecule type" value="Genomic_DNA"/>
</dbReference>
<dbReference type="OrthoDB" id="2295351at2"/>
<dbReference type="AlphaFoldDB" id="A0A1P8Q1S0"/>
<evidence type="ECO:0000313" key="3">
    <source>
        <dbReference type="Proteomes" id="UP000187499"/>
    </source>
</evidence>
<evidence type="ECO:0000313" key="2">
    <source>
        <dbReference type="EMBL" id="APX71771.1"/>
    </source>
</evidence>
<keyword evidence="1" id="KW-0079">Bacteriocin immunity</keyword>
<dbReference type="Proteomes" id="UP000187499">
    <property type="component" value="Chromosome"/>
</dbReference>
<dbReference type="GO" id="GO:0030153">
    <property type="term" value="P:bacteriocin immunity"/>
    <property type="evidence" value="ECO:0007669"/>
    <property type="project" value="UniProtKB-KW"/>
</dbReference>
<evidence type="ECO:0000256" key="1">
    <source>
        <dbReference type="ARBA" id="ARBA00023025"/>
    </source>
</evidence>
<dbReference type="Gene3D" id="1.20.1440.50">
    <property type="entry name" value="Ta0600-like"/>
    <property type="match status" value="1"/>
</dbReference>
<dbReference type="RefSeq" id="WP_076614275.1">
    <property type="nucleotide sequence ID" value="NZ_CP019323.1"/>
</dbReference>
<organism evidence="2 3">
    <name type="scientific">Companilactobacillus allii</name>
    <dbReference type="NCBI Taxonomy" id="1847728"/>
    <lineage>
        <taxon>Bacteria</taxon>
        <taxon>Bacillati</taxon>
        <taxon>Bacillota</taxon>
        <taxon>Bacilli</taxon>
        <taxon>Lactobacillales</taxon>
        <taxon>Lactobacillaceae</taxon>
        <taxon>Companilactobacillus</taxon>
    </lineage>
</organism>
<accession>A0A1P8Q1S0</accession>
<dbReference type="STRING" id="1847728.BTM29_04005"/>